<dbReference type="AlphaFoldDB" id="A0A832IC75"/>
<protein>
    <recommendedName>
        <fullName evidence="4">Rad50/SbcC-type AAA domain-containing protein</fullName>
    </recommendedName>
</protein>
<evidence type="ECO:0008006" key="4">
    <source>
        <dbReference type="Google" id="ProtNLM"/>
    </source>
</evidence>
<sequence length="959" mass="105966">MKLLRLKAAGFGPLQGEWRFDPSRVAVLVDDNERGKSSLLAAIAAGLYGLENDRRTHRVLTPLERWRPWGGGPYRLELEVETADDRLTIVRDFERGTVEVWNRAGQEVTDRFRAGRDDYPVGKFLLGLDADEFEKCALVRQGELDAVVPGDERLRRQSTLHARLESAADTRGGDTNATEALAVLQQAADAYTCEELGSTLKVETAIERLRVKEGVLEADLHALERGLEAVAAPLEELARLAEEERAAKDGLRALERARKEADAAEARMRLAANDAVKLELERLRAEAAGLAAAAALPPTAEAELRETVAKLEEARRNLQNLEARRAEESARARAAVENEIEELRPYLGCSAEDADRFVALAAELRRVSEEDERLRTDAFRLRDSLAGKGHEPERIQFLQGRFGGLGEADQKLVRGQAELQLGFQTEVAELERARTEATETLREIDAQRHAKRVPGWAITALGIGTLAAGAVLLALRMPVPLWAALLGAGVVGLAVGLPLVSAGSNARADDREAALRKLSDAQRRLNQLRSQRAESEVGLGELSRRLGYRDAVELMRDWAEYSRIMEESEPVLRAQQQLELLRARRTAATAEARERLEPLGGGPTDPRSLEAVAQRIRAALGAQKKLGDLDQHWSWIDDERRVIEAATAGLEQRGAAILEMAGLAHDPAVPWATWIERVAKLARGGERHRTLLEEVIPAAEKRLIPEKEEANLRASLAALDAELAALPAEGAPPALRPEEARALAERIEQVRARRDELRPQVDEATRRYHEDHPRLLAELERVRAARARAERFRRAVEVARETIQSVATETHRRWADWLNERVAALLAGVGTQVEQVRFGEDLDFSVRAGDGPQLARGRAVLQLSAGARDQLHLAVRIAVSEYLSRGGAPLPLLLDDPFATSDDDRARAGMRLLIERLSAEHQIVIATCHRGRHRAMADADAGLWDARVQWLELGASVRA</sequence>
<keyword evidence="2" id="KW-1133">Transmembrane helix</keyword>
<comment type="caution">
    <text evidence="3">The sequence shown here is derived from an EMBL/GenBank/DDBJ whole genome shotgun (WGS) entry which is preliminary data.</text>
</comment>
<dbReference type="Gene3D" id="3.40.50.300">
    <property type="entry name" value="P-loop containing nucleotide triphosphate hydrolases"/>
    <property type="match status" value="2"/>
</dbReference>
<feature type="transmembrane region" description="Helical" evidence="2">
    <location>
        <begin position="481"/>
        <end position="501"/>
    </location>
</feature>
<reference evidence="3" key="1">
    <citation type="journal article" date="2020" name="mSystems">
        <title>Genome- and Community-Level Interaction Insights into Carbon Utilization and Element Cycling Functions of Hydrothermarchaeota in Hydrothermal Sediment.</title>
        <authorList>
            <person name="Zhou Z."/>
            <person name="Liu Y."/>
            <person name="Xu W."/>
            <person name="Pan J."/>
            <person name="Luo Z.H."/>
            <person name="Li M."/>
        </authorList>
    </citation>
    <scope>NUCLEOTIDE SEQUENCE [LARGE SCALE GENOMIC DNA]</scope>
    <source>
        <strain evidence="3">SpSt-381</strain>
    </source>
</reference>
<dbReference type="PANTHER" id="PTHR41259">
    <property type="entry name" value="DOUBLE-STRAND BREAK REPAIR RAD50 ATPASE, PUTATIVE-RELATED"/>
    <property type="match status" value="1"/>
</dbReference>
<evidence type="ECO:0000256" key="1">
    <source>
        <dbReference type="SAM" id="Coils"/>
    </source>
</evidence>
<evidence type="ECO:0000313" key="3">
    <source>
        <dbReference type="EMBL" id="HGZ44307.1"/>
    </source>
</evidence>
<gene>
    <name evidence="3" type="ORF">ENR23_12985</name>
</gene>
<dbReference type="PANTHER" id="PTHR41259:SF1">
    <property type="entry name" value="DOUBLE-STRAND BREAK REPAIR RAD50 ATPASE, PUTATIVE-RELATED"/>
    <property type="match status" value="1"/>
</dbReference>
<keyword evidence="2" id="KW-0812">Transmembrane</keyword>
<feature type="coiled-coil region" evidence="1">
    <location>
        <begin position="234"/>
        <end position="338"/>
    </location>
</feature>
<name>A0A832IC75_UNCEI</name>
<accession>A0A832IC75</accession>
<feature type="transmembrane region" description="Helical" evidence="2">
    <location>
        <begin position="456"/>
        <end position="475"/>
    </location>
</feature>
<dbReference type="InterPro" id="IPR027417">
    <property type="entry name" value="P-loop_NTPase"/>
</dbReference>
<feature type="coiled-coil region" evidence="1">
    <location>
        <begin position="511"/>
        <end position="538"/>
    </location>
</feature>
<keyword evidence="1" id="KW-0175">Coiled coil</keyword>
<evidence type="ECO:0000256" key="2">
    <source>
        <dbReference type="SAM" id="Phobius"/>
    </source>
</evidence>
<keyword evidence="2" id="KW-0472">Membrane</keyword>
<dbReference type="EMBL" id="DSQF01000026">
    <property type="protein sequence ID" value="HGZ44307.1"/>
    <property type="molecule type" value="Genomic_DNA"/>
</dbReference>
<organism evidence="3">
    <name type="scientific">Eiseniibacteriota bacterium</name>
    <dbReference type="NCBI Taxonomy" id="2212470"/>
    <lineage>
        <taxon>Bacteria</taxon>
        <taxon>Candidatus Eiseniibacteriota</taxon>
    </lineage>
</organism>
<proteinExistence type="predicted"/>
<dbReference type="SUPFAM" id="SSF52540">
    <property type="entry name" value="P-loop containing nucleoside triphosphate hydrolases"/>
    <property type="match status" value="1"/>
</dbReference>